<organism evidence="3 4">
    <name type="scientific">Geranomyces variabilis</name>
    <dbReference type="NCBI Taxonomy" id="109894"/>
    <lineage>
        <taxon>Eukaryota</taxon>
        <taxon>Fungi</taxon>
        <taxon>Fungi incertae sedis</taxon>
        <taxon>Chytridiomycota</taxon>
        <taxon>Chytridiomycota incertae sedis</taxon>
        <taxon>Chytridiomycetes</taxon>
        <taxon>Spizellomycetales</taxon>
        <taxon>Powellomycetaceae</taxon>
        <taxon>Geranomyces</taxon>
    </lineage>
</organism>
<gene>
    <name evidence="3" type="ORF">HDU87_000775</name>
</gene>
<evidence type="ECO:0000313" key="3">
    <source>
        <dbReference type="EMBL" id="KAJ3181757.1"/>
    </source>
</evidence>
<sequence>MTSDNKPPEPRLYLWGLPISKGHSLLSESLHLVLKHKYKRLHAVHLYHGSDRAHISYTDEEKLKQDVRAAPRTWNYDHKGNHYEVAIAGGLTPPTAFPIVSLYTAQITGVPKLAKIGVLAVMGVPKSVSVNSTWHLPAAPWAVQSRISNDVLLTEALTSLFKILETRKAVTIDSVRYKVNKVEMPATNGDDDTESRSRTNGGTVGSAPASEPTIRRPSTTGSDISSKLPSCQNGFVDAVGSADTSGALEDPVEIADDSEDISDGMQALFNELQDENDALHEGTDKLREENDMLLEENDTLRQQDAWKEDQMERMRAQMARMGQENRQKQSEFAERLSRKDAEIAMLHSFVGDLERKFALPPPPCTKCVTWEGVAAQQADMVIALQQKMAKLRAD</sequence>
<dbReference type="AlphaFoldDB" id="A0AAD5TQH2"/>
<feature type="compositionally biased region" description="Polar residues" evidence="2">
    <location>
        <begin position="216"/>
        <end position="229"/>
    </location>
</feature>
<proteinExistence type="predicted"/>
<feature type="coiled-coil region" evidence="1">
    <location>
        <begin position="269"/>
        <end position="331"/>
    </location>
</feature>
<keyword evidence="4" id="KW-1185">Reference proteome</keyword>
<protein>
    <submittedName>
        <fullName evidence="3">Uncharacterized protein</fullName>
    </submittedName>
</protein>
<keyword evidence="1" id="KW-0175">Coiled coil</keyword>
<evidence type="ECO:0000256" key="2">
    <source>
        <dbReference type="SAM" id="MobiDB-lite"/>
    </source>
</evidence>
<feature type="region of interest" description="Disordered" evidence="2">
    <location>
        <begin position="185"/>
        <end position="229"/>
    </location>
</feature>
<dbReference type="EMBL" id="JADGJQ010000011">
    <property type="protein sequence ID" value="KAJ3181757.1"/>
    <property type="molecule type" value="Genomic_DNA"/>
</dbReference>
<comment type="caution">
    <text evidence="3">The sequence shown here is derived from an EMBL/GenBank/DDBJ whole genome shotgun (WGS) entry which is preliminary data.</text>
</comment>
<reference evidence="3" key="1">
    <citation type="submission" date="2020-05" db="EMBL/GenBank/DDBJ databases">
        <title>Phylogenomic resolution of chytrid fungi.</title>
        <authorList>
            <person name="Stajich J.E."/>
            <person name="Amses K."/>
            <person name="Simmons R."/>
            <person name="Seto K."/>
            <person name="Myers J."/>
            <person name="Bonds A."/>
            <person name="Quandt C.A."/>
            <person name="Barry K."/>
            <person name="Liu P."/>
            <person name="Grigoriev I."/>
            <person name="Longcore J.E."/>
            <person name="James T.Y."/>
        </authorList>
    </citation>
    <scope>NUCLEOTIDE SEQUENCE</scope>
    <source>
        <strain evidence="3">JEL0379</strain>
    </source>
</reference>
<evidence type="ECO:0000313" key="4">
    <source>
        <dbReference type="Proteomes" id="UP001212152"/>
    </source>
</evidence>
<name>A0AAD5TQH2_9FUNG</name>
<accession>A0AAD5TQH2</accession>
<dbReference type="Proteomes" id="UP001212152">
    <property type="component" value="Unassembled WGS sequence"/>
</dbReference>
<evidence type="ECO:0000256" key="1">
    <source>
        <dbReference type="SAM" id="Coils"/>
    </source>
</evidence>